<gene>
    <name evidence="1" type="ORF">MVEN_00548500</name>
</gene>
<comment type="caution">
    <text evidence="1">The sequence shown here is derived from an EMBL/GenBank/DDBJ whole genome shotgun (WGS) entry which is preliminary data.</text>
</comment>
<evidence type="ECO:0000313" key="1">
    <source>
        <dbReference type="EMBL" id="KAF7362031.1"/>
    </source>
</evidence>
<proteinExistence type="predicted"/>
<dbReference type="OrthoDB" id="5552562at2759"/>
<keyword evidence="2" id="KW-1185">Reference proteome</keyword>
<dbReference type="Proteomes" id="UP000620124">
    <property type="component" value="Unassembled WGS sequence"/>
</dbReference>
<reference evidence="1" key="1">
    <citation type="submission" date="2020-05" db="EMBL/GenBank/DDBJ databases">
        <title>Mycena genomes resolve the evolution of fungal bioluminescence.</title>
        <authorList>
            <person name="Tsai I.J."/>
        </authorList>
    </citation>
    <scope>NUCLEOTIDE SEQUENCE</scope>
    <source>
        <strain evidence="1">CCC161011</strain>
    </source>
</reference>
<dbReference type="AlphaFoldDB" id="A0A8H6YPK9"/>
<dbReference type="EMBL" id="JACAZI010000004">
    <property type="protein sequence ID" value="KAF7362031.1"/>
    <property type="molecule type" value="Genomic_DNA"/>
</dbReference>
<accession>A0A8H6YPK9</accession>
<name>A0A8H6YPK9_9AGAR</name>
<sequence>MESQRQPVSWSILGIRDQRVHQLLIKHQPGRRLELGTRVEVVMEATRRHHHHPDLEVLVEEVVEVHPVEEVEAEDCPCLLQLPVQFQVPVVNRPLRVHRIYQMLLRLYSPVTLSGLMTPSTATLINLLLPGQIAHCYCYLHFAKHEQDFPMDDDKILFTLSYLWGTTQKWFEPNLYDPTPGAVPAWDGNFLLFVNELTDNFGPQDLVGDTEDAI</sequence>
<organism evidence="1 2">
    <name type="scientific">Mycena venus</name>
    <dbReference type="NCBI Taxonomy" id="2733690"/>
    <lineage>
        <taxon>Eukaryota</taxon>
        <taxon>Fungi</taxon>
        <taxon>Dikarya</taxon>
        <taxon>Basidiomycota</taxon>
        <taxon>Agaricomycotina</taxon>
        <taxon>Agaricomycetes</taxon>
        <taxon>Agaricomycetidae</taxon>
        <taxon>Agaricales</taxon>
        <taxon>Marasmiineae</taxon>
        <taxon>Mycenaceae</taxon>
        <taxon>Mycena</taxon>
    </lineage>
</organism>
<evidence type="ECO:0000313" key="2">
    <source>
        <dbReference type="Proteomes" id="UP000620124"/>
    </source>
</evidence>
<protein>
    <submittedName>
        <fullName evidence="1">Uncharacterized protein</fullName>
    </submittedName>
</protein>